<evidence type="ECO:0000313" key="1">
    <source>
        <dbReference type="EMBL" id="CAG7821867.1"/>
    </source>
</evidence>
<sequence length="43" mass="4816">KVWENPGITRYLSTDGSASFLLDLIVSQSPLPFVISYPYIVID</sequence>
<dbReference type="Proteomes" id="UP000708208">
    <property type="component" value="Unassembled WGS sequence"/>
</dbReference>
<feature type="non-terminal residue" evidence="1">
    <location>
        <position position="43"/>
    </location>
</feature>
<name>A0A8J2KQ07_9HEXA</name>
<reference evidence="1" key="1">
    <citation type="submission" date="2021-06" db="EMBL/GenBank/DDBJ databases">
        <authorList>
            <person name="Hodson N. C."/>
            <person name="Mongue J. A."/>
            <person name="Jaron S. K."/>
        </authorList>
    </citation>
    <scope>NUCLEOTIDE SEQUENCE</scope>
</reference>
<keyword evidence="2" id="KW-1185">Reference proteome</keyword>
<dbReference type="EMBL" id="CAJVCH010523488">
    <property type="protein sequence ID" value="CAG7821867.1"/>
    <property type="molecule type" value="Genomic_DNA"/>
</dbReference>
<proteinExistence type="predicted"/>
<feature type="non-terminal residue" evidence="1">
    <location>
        <position position="1"/>
    </location>
</feature>
<organism evidence="1 2">
    <name type="scientific">Allacma fusca</name>
    <dbReference type="NCBI Taxonomy" id="39272"/>
    <lineage>
        <taxon>Eukaryota</taxon>
        <taxon>Metazoa</taxon>
        <taxon>Ecdysozoa</taxon>
        <taxon>Arthropoda</taxon>
        <taxon>Hexapoda</taxon>
        <taxon>Collembola</taxon>
        <taxon>Symphypleona</taxon>
        <taxon>Sminthuridae</taxon>
        <taxon>Allacma</taxon>
    </lineage>
</organism>
<evidence type="ECO:0000313" key="2">
    <source>
        <dbReference type="Proteomes" id="UP000708208"/>
    </source>
</evidence>
<gene>
    <name evidence="1" type="ORF">AFUS01_LOCUS32172</name>
</gene>
<dbReference type="AlphaFoldDB" id="A0A8J2KQ07"/>
<protein>
    <submittedName>
        <fullName evidence="1">Uncharacterized protein</fullName>
    </submittedName>
</protein>
<accession>A0A8J2KQ07</accession>
<comment type="caution">
    <text evidence="1">The sequence shown here is derived from an EMBL/GenBank/DDBJ whole genome shotgun (WGS) entry which is preliminary data.</text>
</comment>